<dbReference type="Pfam" id="PF05930">
    <property type="entry name" value="Phage_AlpA"/>
    <property type="match status" value="1"/>
</dbReference>
<dbReference type="EMBL" id="CP137555">
    <property type="protein sequence ID" value="WOX05969.1"/>
    <property type="molecule type" value="Genomic_DNA"/>
</dbReference>
<gene>
    <name evidence="1" type="ORF">R5R33_02175</name>
</gene>
<dbReference type="Gene3D" id="1.10.238.160">
    <property type="match status" value="1"/>
</dbReference>
<keyword evidence="2" id="KW-1185">Reference proteome</keyword>
<sequence>MDNGEDEKGEKNNESPVDAFFLQHPERLVRLPEVLRLVGVSRSTWHRWIIAGKAPRPVKFFTGGSAWRYRDIMAFLEAPADYIAVEEEEPTLEE</sequence>
<protein>
    <submittedName>
        <fullName evidence="1">AlpA family phage regulatory protein</fullName>
    </submittedName>
</protein>
<organism evidence="1 2">
    <name type="scientific">Microbulbifer pacificus</name>
    <dbReference type="NCBI Taxonomy" id="407164"/>
    <lineage>
        <taxon>Bacteria</taxon>
        <taxon>Pseudomonadati</taxon>
        <taxon>Pseudomonadota</taxon>
        <taxon>Gammaproteobacteria</taxon>
        <taxon>Cellvibrionales</taxon>
        <taxon>Microbulbiferaceae</taxon>
        <taxon>Microbulbifer</taxon>
    </lineage>
</organism>
<name>A0AAU0N1R1_9GAMM</name>
<dbReference type="Proteomes" id="UP001302477">
    <property type="component" value="Chromosome"/>
</dbReference>
<dbReference type="AlphaFoldDB" id="A0AAU0N1R1"/>
<accession>A0AAU0N1R1</accession>
<dbReference type="InterPro" id="IPR010260">
    <property type="entry name" value="AlpA"/>
</dbReference>
<evidence type="ECO:0000313" key="2">
    <source>
        <dbReference type="Proteomes" id="UP001302477"/>
    </source>
</evidence>
<dbReference type="RefSeq" id="WP_318954432.1">
    <property type="nucleotide sequence ID" value="NZ_CP137555.1"/>
</dbReference>
<dbReference type="KEGG" id="mpaf:R5R33_02175"/>
<evidence type="ECO:0000313" key="1">
    <source>
        <dbReference type="EMBL" id="WOX05969.1"/>
    </source>
</evidence>
<proteinExistence type="predicted"/>
<reference evidence="1 2" key="1">
    <citation type="submission" date="2023-10" db="EMBL/GenBank/DDBJ databases">
        <title>Description of Microbulbifer bruguierae sp. nov., isolated from the sediments of mangrove plant Bruguiera sexangula and comparative genomic analyses of the genus Microbulbifer.</title>
        <authorList>
            <person name="Long M."/>
        </authorList>
    </citation>
    <scope>NUCLEOTIDE SEQUENCE [LARGE SCALE GENOMIC DNA]</scope>
    <source>
        <strain evidence="1 2">SPO729</strain>
    </source>
</reference>